<feature type="compositionally biased region" description="Polar residues" evidence="7">
    <location>
        <begin position="121"/>
        <end position="142"/>
    </location>
</feature>
<dbReference type="Gene3D" id="3.30.200.20">
    <property type="entry name" value="Phosphorylase Kinase, domain 1"/>
    <property type="match status" value="1"/>
</dbReference>
<dbReference type="CDD" id="cd14131">
    <property type="entry name" value="PKc_Mps1"/>
    <property type="match status" value="1"/>
</dbReference>
<sequence length="895" mass="97824">MSKASSLGAIQGQSQRRKPLQQIGPVMSAALNDGGLKELWNDDEDSFEVQVPDFHFDWELEKGNKGIGQASENEPPVSRFSSLSLGKINSRPNSLSPPPAGILSSSSTNTRTTPPPRNIHSARSSLSSVQVASLTDASTATGSPLIPTPPGSGFSSGTRSSSSHHLDSGGSGSGSGSSSRIYGGSRRFQRVVSAPVTRQKYEGDDNEMLTIEESSNLSSSTTSHTATMRPVLTHTSSSSSIPLESSSSATLTSTSTYMTPGITERTLTSTARSTGRRLGGLSKFGGPARRVIPALEPGDIQEEAERGSPVLLESPPRNEPLPLQEPDSALPSHQQSSSTGSTHFAHLPPRNQYHGSPVIQQSKSPVIPEEDMFISQRSQEPFQGRLEQLHRSSERRSSLQSTNPNIPDEEDRPFRPFNSQVDRGNGRSTEMPNYSQPQQSQYDPSYQDDVGISAYPQPIRKSPPAPDRYSPQPQPQPLRAVRPAPAVNNIQNSQTSLANPVTAPPIIGQQARLDVQGLSAIPVAAARTSFLVNSIPYERLQRLGKGGSSTVYSVLYSAPPKKRIIYALKVVQLDRADSETYQSYTNEIELLKRLRGHDRVIQLIDHQITFGQGNRPHRLMMVMECGEIDFAALLDEQRGKAINMNFVGLYWEQMLEAVQAVHKENVVHTDLKPANFVLVKGRLKIIDFGIAKAIANDTVNIQRDQQIGTVNYMSPEAIQRMNNQKVLKLSYPSDVWSLGCILYQMIYGNPPFQHIGGGPLAKMQVIANPQHVIEYPEVAVPKATVGVALDGHPIDPASLAVSIAPAAIDTMQRCLSYRKEHRLTIPELLHHEFLKPKIRVPAVPPGSTPITQKQMRMMVNFILRENGLPERSDTDYTAEDLFSQLQAQNALSNGE</sequence>
<dbReference type="FunFam" id="1.10.510.10:FF:000224">
    <property type="entry name" value="serine/threonine-protein kinase mph1 isoform X1"/>
    <property type="match status" value="1"/>
</dbReference>
<keyword evidence="10" id="KW-1185">Reference proteome</keyword>
<dbReference type="PANTHER" id="PTHR22974">
    <property type="entry name" value="MIXED LINEAGE PROTEIN KINASE"/>
    <property type="match status" value="1"/>
</dbReference>
<keyword evidence="1" id="KW-0723">Serine/threonine-protein kinase</keyword>
<evidence type="ECO:0000313" key="9">
    <source>
        <dbReference type="EMBL" id="OCF54426.1"/>
    </source>
</evidence>
<dbReference type="PROSITE" id="PS00108">
    <property type="entry name" value="PROTEIN_KINASE_ST"/>
    <property type="match status" value="1"/>
</dbReference>
<dbReference type="GO" id="GO:0098813">
    <property type="term" value="P:nuclear chromosome segregation"/>
    <property type="evidence" value="ECO:0007669"/>
    <property type="project" value="UniProtKB-ARBA"/>
</dbReference>
<dbReference type="GO" id="GO:0007094">
    <property type="term" value="P:mitotic spindle assembly checkpoint signaling"/>
    <property type="evidence" value="ECO:0007669"/>
    <property type="project" value="TreeGrafter"/>
</dbReference>
<dbReference type="GO" id="GO:0000776">
    <property type="term" value="C:kinetochore"/>
    <property type="evidence" value="ECO:0007669"/>
    <property type="project" value="TreeGrafter"/>
</dbReference>
<reference evidence="9 10" key="1">
    <citation type="submission" date="2013-07" db="EMBL/GenBank/DDBJ databases">
        <title>The Genome Sequence of Kwoniella mangroviensis CBS10435.</title>
        <authorList>
            <consortium name="The Broad Institute Genome Sequencing Platform"/>
            <person name="Cuomo C."/>
            <person name="Litvintseva A."/>
            <person name="Chen Y."/>
            <person name="Heitman J."/>
            <person name="Sun S."/>
            <person name="Springer D."/>
            <person name="Dromer F."/>
            <person name="Young S.K."/>
            <person name="Zeng Q."/>
            <person name="Gargeya S."/>
            <person name="Fitzgerald M."/>
            <person name="Abouelleil A."/>
            <person name="Alvarado L."/>
            <person name="Berlin A.M."/>
            <person name="Chapman S.B."/>
            <person name="Dewar J."/>
            <person name="Goldberg J."/>
            <person name="Griggs A."/>
            <person name="Gujja S."/>
            <person name="Hansen M."/>
            <person name="Howarth C."/>
            <person name="Imamovic A."/>
            <person name="Larimer J."/>
            <person name="McCowan C."/>
            <person name="Murphy C."/>
            <person name="Pearson M."/>
            <person name="Priest M."/>
            <person name="Roberts A."/>
            <person name="Saif S."/>
            <person name="Shea T."/>
            <person name="Sykes S."/>
            <person name="Wortman J."/>
            <person name="Nusbaum C."/>
            <person name="Birren B."/>
        </authorList>
    </citation>
    <scope>NUCLEOTIDE SEQUENCE [LARGE SCALE GENOMIC DNA]</scope>
    <source>
        <strain evidence="9 10">CBS 10435</strain>
    </source>
</reference>
<dbReference type="OrthoDB" id="20524at2759"/>
<evidence type="ECO:0000256" key="5">
    <source>
        <dbReference type="ARBA" id="ARBA00022840"/>
    </source>
</evidence>
<feature type="compositionally biased region" description="Low complexity" evidence="7">
    <location>
        <begin position="332"/>
        <end position="343"/>
    </location>
</feature>
<feature type="compositionally biased region" description="Low complexity" evidence="7">
    <location>
        <begin position="176"/>
        <end position="186"/>
    </location>
</feature>
<dbReference type="GO" id="GO:0005524">
    <property type="term" value="F:ATP binding"/>
    <property type="evidence" value="ECO:0007669"/>
    <property type="project" value="UniProtKB-UniRule"/>
</dbReference>
<feature type="domain" description="Protein kinase" evidence="8">
    <location>
        <begin position="537"/>
        <end position="834"/>
    </location>
</feature>
<dbReference type="EMBL" id="KI669470">
    <property type="protein sequence ID" value="OCF54426.1"/>
    <property type="molecule type" value="Genomic_DNA"/>
</dbReference>
<dbReference type="Gene3D" id="1.10.510.10">
    <property type="entry name" value="Transferase(Phosphotransferase) domain 1"/>
    <property type="match status" value="1"/>
</dbReference>
<dbReference type="PANTHER" id="PTHR22974:SF21">
    <property type="entry name" value="DUAL SPECIFICITY PROTEIN KINASE TTK"/>
    <property type="match status" value="1"/>
</dbReference>
<feature type="compositionally biased region" description="Basic and acidic residues" evidence="7">
    <location>
        <begin position="387"/>
        <end position="397"/>
    </location>
</feature>
<evidence type="ECO:0000256" key="2">
    <source>
        <dbReference type="ARBA" id="ARBA00022679"/>
    </source>
</evidence>
<dbReference type="InterPro" id="IPR011009">
    <property type="entry name" value="Kinase-like_dom_sf"/>
</dbReference>
<name>A0A1B9IFT6_9TREE</name>
<dbReference type="InterPro" id="IPR017441">
    <property type="entry name" value="Protein_kinase_ATP_BS"/>
</dbReference>
<evidence type="ECO:0000256" key="3">
    <source>
        <dbReference type="ARBA" id="ARBA00022741"/>
    </source>
</evidence>
<keyword evidence="4 9" id="KW-0418">Kinase</keyword>
<feature type="region of interest" description="Disordered" evidence="7">
    <location>
        <begin position="1"/>
        <end position="26"/>
    </location>
</feature>
<dbReference type="GO" id="GO:0004674">
    <property type="term" value="F:protein serine/threonine kinase activity"/>
    <property type="evidence" value="ECO:0007669"/>
    <property type="project" value="UniProtKB-KW"/>
</dbReference>
<organism evidence="9 10">
    <name type="scientific">Kwoniella mangroviensis CBS 10435</name>
    <dbReference type="NCBI Taxonomy" id="1331196"/>
    <lineage>
        <taxon>Eukaryota</taxon>
        <taxon>Fungi</taxon>
        <taxon>Dikarya</taxon>
        <taxon>Basidiomycota</taxon>
        <taxon>Agaricomycotina</taxon>
        <taxon>Tremellomycetes</taxon>
        <taxon>Tremellales</taxon>
        <taxon>Cryptococcaceae</taxon>
        <taxon>Kwoniella</taxon>
    </lineage>
</organism>
<dbReference type="GO" id="GO:0033316">
    <property type="term" value="P:meiotic spindle assembly checkpoint signaling"/>
    <property type="evidence" value="ECO:0007669"/>
    <property type="project" value="TreeGrafter"/>
</dbReference>
<dbReference type="PROSITE" id="PS50011">
    <property type="entry name" value="PROTEIN_KINASE_DOM"/>
    <property type="match status" value="1"/>
</dbReference>
<feature type="compositionally biased region" description="Low complexity" evidence="7">
    <location>
        <begin position="151"/>
        <end position="163"/>
    </location>
</feature>
<dbReference type="Proteomes" id="UP000092583">
    <property type="component" value="Unassembled WGS sequence"/>
</dbReference>
<dbReference type="Pfam" id="PF00069">
    <property type="entry name" value="Pkinase"/>
    <property type="match status" value="1"/>
</dbReference>
<dbReference type="FunFam" id="3.30.200.20:FF:000131">
    <property type="entry name" value="Dual specificity protein kinase TTK"/>
    <property type="match status" value="1"/>
</dbReference>
<dbReference type="STRING" id="1331196.A0A1B9IFT6"/>
<feature type="compositionally biased region" description="Pro residues" evidence="7">
    <location>
        <begin position="461"/>
        <end position="476"/>
    </location>
</feature>
<accession>A0A1B9IFT6</accession>
<evidence type="ECO:0000256" key="7">
    <source>
        <dbReference type="SAM" id="MobiDB-lite"/>
    </source>
</evidence>
<feature type="compositionally biased region" description="Low complexity" evidence="7">
    <location>
        <begin position="236"/>
        <end position="255"/>
    </location>
</feature>
<gene>
    <name evidence="9" type="ORF">L486_07974</name>
</gene>
<evidence type="ECO:0000313" key="10">
    <source>
        <dbReference type="Proteomes" id="UP000092583"/>
    </source>
</evidence>
<dbReference type="GO" id="GO:0005634">
    <property type="term" value="C:nucleus"/>
    <property type="evidence" value="ECO:0007669"/>
    <property type="project" value="TreeGrafter"/>
</dbReference>
<feature type="region of interest" description="Disordered" evidence="7">
    <location>
        <begin position="268"/>
        <end position="362"/>
    </location>
</feature>
<dbReference type="SUPFAM" id="SSF56112">
    <property type="entry name" value="Protein kinase-like (PK-like)"/>
    <property type="match status" value="1"/>
</dbReference>
<feature type="region of interest" description="Disordered" evidence="7">
    <location>
        <begin position="386"/>
        <end position="479"/>
    </location>
</feature>
<feature type="binding site" evidence="6">
    <location>
        <position position="569"/>
    </location>
    <ligand>
        <name>ATP</name>
        <dbReference type="ChEBI" id="CHEBI:30616"/>
    </ligand>
</feature>
<evidence type="ECO:0000256" key="4">
    <source>
        <dbReference type="ARBA" id="ARBA00022777"/>
    </source>
</evidence>
<dbReference type="InterPro" id="IPR008271">
    <property type="entry name" value="Ser/Thr_kinase_AS"/>
</dbReference>
<feature type="region of interest" description="Disordered" evidence="7">
    <location>
        <begin position="233"/>
        <end position="255"/>
    </location>
</feature>
<feature type="region of interest" description="Disordered" evidence="7">
    <location>
        <begin position="65"/>
        <end position="186"/>
    </location>
</feature>
<dbReference type="GO" id="GO:0034501">
    <property type="term" value="P:protein localization to kinetochore"/>
    <property type="evidence" value="ECO:0007669"/>
    <property type="project" value="TreeGrafter"/>
</dbReference>
<dbReference type="AlphaFoldDB" id="A0A1B9IFT6"/>
<dbReference type="PROSITE" id="PS00107">
    <property type="entry name" value="PROTEIN_KINASE_ATP"/>
    <property type="match status" value="1"/>
</dbReference>
<dbReference type="InterPro" id="IPR000719">
    <property type="entry name" value="Prot_kinase_dom"/>
</dbReference>
<keyword evidence="3 6" id="KW-0547">Nucleotide-binding</keyword>
<dbReference type="GO" id="GO:0004712">
    <property type="term" value="F:protein serine/threonine/tyrosine kinase activity"/>
    <property type="evidence" value="ECO:0007669"/>
    <property type="project" value="TreeGrafter"/>
</dbReference>
<reference evidence="10" key="2">
    <citation type="submission" date="2013-12" db="EMBL/GenBank/DDBJ databases">
        <title>Evolution of pathogenesis and genome organization in the Tremellales.</title>
        <authorList>
            <person name="Cuomo C."/>
            <person name="Litvintseva A."/>
            <person name="Heitman J."/>
            <person name="Chen Y."/>
            <person name="Sun S."/>
            <person name="Springer D."/>
            <person name="Dromer F."/>
            <person name="Young S."/>
            <person name="Zeng Q."/>
            <person name="Chapman S."/>
            <person name="Gujja S."/>
            <person name="Saif S."/>
            <person name="Birren B."/>
        </authorList>
    </citation>
    <scope>NUCLEOTIDE SEQUENCE [LARGE SCALE GENOMIC DNA]</scope>
    <source>
        <strain evidence="10">CBS 10435</strain>
    </source>
</reference>
<evidence type="ECO:0000259" key="8">
    <source>
        <dbReference type="PROSITE" id="PS50011"/>
    </source>
</evidence>
<feature type="compositionally biased region" description="Polar residues" evidence="7">
    <location>
        <begin position="417"/>
        <end position="431"/>
    </location>
</feature>
<feature type="compositionally biased region" description="Low complexity" evidence="7">
    <location>
        <begin position="432"/>
        <end position="449"/>
    </location>
</feature>
<evidence type="ECO:0000256" key="1">
    <source>
        <dbReference type="ARBA" id="ARBA00022527"/>
    </source>
</evidence>
<protein>
    <submittedName>
        <fullName evidence="9">TTK protein kinase</fullName>
    </submittedName>
</protein>
<keyword evidence="2" id="KW-0808">Transferase</keyword>
<dbReference type="SMART" id="SM00220">
    <property type="entry name" value="S_TKc"/>
    <property type="match status" value="1"/>
</dbReference>
<proteinExistence type="predicted"/>
<keyword evidence="5 6" id="KW-0067">ATP-binding</keyword>
<evidence type="ECO:0000256" key="6">
    <source>
        <dbReference type="PROSITE-ProRule" id="PRU10141"/>
    </source>
</evidence>
<dbReference type="InterPro" id="IPR027084">
    <property type="entry name" value="Mps1_cat"/>
</dbReference>